<dbReference type="Proteomes" id="UP000249390">
    <property type="component" value="Unassembled WGS sequence"/>
</dbReference>
<dbReference type="GO" id="GO:0008234">
    <property type="term" value="F:cysteine-type peptidase activity"/>
    <property type="evidence" value="ECO:0007669"/>
    <property type="project" value="InterPro"/>
</dbReference>
<comment type="caution">
    <text evidence="3">The sequence shown here is derived from an EMBL/GenBank/DDBJ whole genome shotgun (WGS) entry which is preliminary data.</text>
</comment>
<evidence type="ECO:0000313" key="4">
    <source>
        <dbReference type="Proteomes" id="UP000249390"/>
    </source>
</evidence>
<accession>A0A328DJP5</accession>
<evidence type="ECO:0000256" key="1">
    <source>
        <dbReference type="SAM" id="MobiDB-lite"/>
    </source>
</evidence>
<dbReference type="SUPFAM" id="SSF54001">
    <property type="entry name" value="Cysteine proteinases"/>
    <property type="match status" value="1"/>
</dbReference>
<sequence length="231" mass="26152">MSYIIWLKQGGVLKRFSIQQFVDRVPIKFPRLPIKKDNYGNIACSLDDCYSLLLKEGIALERDYSFRGSRRPREVVSDRVFERMPKEKVTGFVTLIHSTLKKIRSLLQGTPLTCCVQVTEEFNNYKDFNTVYIRPENMGSPGPETVYHSLIITGCGILDGVEYVEVRNNFGSRWGLHGKGKVALSSIHDVQCPIVPSPKVEELGRGKRKRKPLQGLEKTGGKRRAQAPLAQ</sequence>
<evidence type="ECO:0000259" key="2">
    <source>
        <dbReference type="Pfam" id="PF00112"/>
    </source>
</evidence>
<dbReference type="AlphaFoldDB" id="A0A328DJP5"/>
<reference evidence="3 4" key="1">
    <citation type="submission" date="2018-06" db="EMBL/GenBank/DDBJ databases">
        <title>The Genome of Cuscuta australis (Dodder) Provides Insight into the Evolution of Plant Parasitism.</title>
        <authorList>
            <person name="Liu H."/>
        </authorList>
    </citation>
    <scope>NUCLEOTIDE SEQUENCE [LARGE SCALE GENOMIC DNA]</scope>
    <source>
        <strain evidence="4">cv. Yunnan</strain>
        <tissue evidence="3">Vines</tissue>
    </source>
</reference>
<proteinExistence type="predicted"/>
<dbReference type="Pfam" id="PF00112">
    <property type="entry name" value="Peptidase_C1"/>
    <property type="match status" value="1"/>
</dbReference>
<dbReference type="InterPro" id="IPR000668">
    <property type="entry name" value="Peptidase_C1A_C"/>
</dbReference>
<gene>
    <name evidence="3" type="ORF">DM860_003577</name>
</gene>
<protein>
    <recommendedName>
        <fullName evidence="2">Peptidase C1A papain C-terminal domain-containing protein</fullName>
    </recommendedName>
</protein>
<dbReference type="Gene3D" id="3.90.70.10">
    <property type="entry name" value="Cysteine proteinases"/>
    <property type="match status" value="1"/>
</dbReference>
<organism evidence="3 4">
    <name type="scientific">Cuscuta australis</name>
    <dbReference type="NCBI Taxonomy" id="267555"/>
    <lineage>
        <taxon>Eukaryota</taxon>
        <taxon>Viridiplantae</taxon>
        <taxon>Streptophyta</taxon>
        <taxon>Embryophyta</taxon>
        <taxon>Tracheophyta</taxon>
        <taxon>Spermatophyta</taxon>
        <taxon>Magnoliopsida</taxon>
        <taxon>eudicotyledons</taxon>
        <taxon>Gunneridae</taxon>
        <taxon>Pentapetalae</taxon>
        <taxon>asterids</taxon>
        <taxon>lamiids</taxon>
        <taxon>Solanales</taxon>
        <taxon>Convolvulaceae</taxon>
        <taxon>Cuscuteae</taxon>
        <taxon>Cuscuta</taxon>
        <taxon>Cuscuta subgen. Grammica</taxon>
        <taxon>Cuscuta sect. Cleistogrammica</taxon>
    </lineage>
</organism>
<feature type="region of interest" description="Disordered" evidence="1">
    <location>
        <begin position="198"/>
        <end position="231"/>
    </location>
</feature>
<dbReference type="GO" id="GO:0006508">
    <property type="term" value="P:proteolysis"/>
    <property type="evidence" value="ECO:0007669"/>
    <property type="project" value="InterPro"/>
</dbReference>
<feature type="domain" description="Peptidase C1A papain C-terminal" evidence="2">
    <location>
        <begin position="45"/>
        <end position="183"/>
    </location>
</feature>
<dbReference type="InterPro" id="IPR038765">
    <property type="entry name" value="Papain-like_cys_pep_sf"/>
</dbReference>
<evidence type="ECO:0000313" key="3">
    <source>
        <dbReference type="EMBL" id="RAL44818.1"/>
    </source>
</evidence>
<keyword evidence="4" id="KW-1185">Reference proteome</keyword>
<dbReference type="EMBL" id="NQVE01000142">
    <property type="protein sequence ID" value="RAL44818.1"/>
    <property type="molecule type" value="Genomic_DNA"/>
</dbReference>
<name>A0A328DJP5_9ASTE</name>